<dbReference type="Proteomes" id="UP000317716">
    <property type="component" value="Unassembled WGS sequence"/>
</dbReference>
<gene>
    <name evidence="2" type="ORF">E6K72_05725</name>
</gene>
<dbReference type="EMBL" id="VBOS01000192">
    <property type="protein sequence ID" value="TMQ55962.1"/>
    <property type="molecule type" value="Genomic_DNA"/>
</dbReference>
<proteinExistence type="predicted"/>
<evidence type="ECO:0008006" key="4">
    <source>
        <dbReference type="Google" id="ProtNLM"/>
    </source>
</evidence>
<sequence>MRAPRAQRVGGASGVVNGLTVPEAYARAIELAKQERYRQCLPYYETAVAWVRSDFWELHFNYGAALLNLTLQYGERGPHPVAATRSSVERVMLVREGIRQLSRAAELAPAGAARARVLGERANAFAVWGFPWESLVSLREAQEADPGQPEIKRQADALLQLILNPPPTVEPRSSHARRVPPRALP</sequence>
<feature type="region of interest" description="Disordered" evidence="1">
    <location>
        <begin position="164"/>
        <end position="185"/>
    </location>
</feature>
<comment type="caution">
    <text evidence="2">The sequence shown here is derived from an EMBL/GenBank/DDBJ whole genome shotgun (WGS) entry which is preliminary data.</text>
</comment>
<name>A0A538SX87_UNCEI</name>
<dbReference type="SUPFAM" id="SSF48452">
    <property type="entry name" value="TPR-like"/>
    <property type="match status" value="1"/>
</dbReference>
<dbReference type="AlphaFoldDB" id="A0A538SX87"/>
<evidence type="ECO:0000313" key="2">
    <source>
        <dbReference type="EMBL" id="TMQ55962.1"/>
    </source>
</evidence>
<organism evidence="2 3">
    <name type="scientific">Eiseniibacteriota bacterium</name>
    <dbReference type="NCBI Taxonomy" id="2212470"/>
    <lineage>
        <taxon>Bacteria</taxon>
        <taxon>Candidatus Eiseniibacteriota</taxon>
    </lineage>
</organism>
<dbReference type="Gene3D" id="1.25.40.10">
    <property type="entry name" value="Tetratricopeptide repeat domain"/>
    <property type="match status" value="1"/>
</dbReference>
<dbReference type="InterPro" id="IPR011990">
    <property type="entry name" value="TPR-like_helical_dom_sf"/>
</dbReference>
<accession>A0A538SX87</accession>
<feature type="compositionally biased region" description="Basic residues" evidence="1">
    <location>
        <begin position="174"/>
        <end position="185"/>
    </location>
</feature>
<evidence type="ECO:0000313" key="3">
    <source>
        <dbReference type="Proteomes" id="UP000317716"/>
    </source>
</evidence>
<evidence type="ECO:0000256" key="1">
    <source>
        <dbReference type="SAM" id="MobiDB-lite"/>
    </source>
</evidence>
<protein>
    <recommendedName>
        <fullName evidence="4">Tetratricopeptide repeat protein</fullName>
    </recommendedName>
</protein>
<reference evidence="2 3" key="1">
    <citation type="journal article" date="2019" name="Nat. Microbiol.">
        <title>Mediterranean grassland soil C-N compound turnover is dependent on rainfall and depth, and is mediated by genomically divergent microorganisms.</title>
        <authorList>
            <person name="Diamond S."/>
            <person name="Andeer P.F."/>
            <person name="Li Z."/>
            <person name="Crits-Christoph A."/>
            <person name="Burstein D."/>
            <person name="Anantharaman K."/>
            <person name="Lane K.R."/>
            <person name="Thomas B.C."/>
            <person name="Pan C."/>
            <person name="Northen T.R."/>
            <person name="Banfield J.F."/>
        </authorList>
    </citation>
    <scope>NUCLEOTIDE SEQUENCE [LARGE SCALE GENOMIC DNA]</scope>
    <source>
        <strain evidence="2">WS_2</strain>
    </source>
</reference>